<organism evidence="1 2">
    <name type="scientific">Liquorilactobacillus mali</name>
    <dbReference type="NCBI Taxonomy" id="1618"/>
    <lineage>
        <taxon>Bacteria</taxon>
        <taxon>Bacillati</taxon>
        <taxon>Bacillota</taxon>
        <taxon>Bacilli</taxon>
        <taxon>Lactobacillales</taxon>
        <taxon>Lactobacillaceae</taxon>
        <taxon>Liquorilactobacillus</taxon>
    </lineage>
</organism>
<sequence length="364" mass="42214">MVVLAFLALLLKIILEYKRTITMTIHAWKIKGKGGSDHDIKSYEFFIKNHCVSCGWSFPNVPGREKINTFEDYKEFWNKQIKGHHWNYKWGYQSVHQLFENVRKGDFIWVRCNGIYYVAEIPDKPKDLFHFDVGEIASNFDCSAMLTDINWMPVGKEDAVPGSVSTYTHNRRAITKVDNHETPLENSQYTATSYYSAILLNKTDLLPPKMIHTRSSLFNLIGYAAAEDLVALWLYDQFNYVVIPSTNKTGTQRYEFVLVDASKKQGTYKNRRIYIQVKNGTTSLKSNDYTSLLSNKNEELWLVTTAGSIDSDKSKKIVQYYLDDFRNLIEKNYSINKLLDFAFDPHNTNILPASISQFVKYFKQ</sequence>
<reference evidence="1 2" key="1">
    <citation type="journal article" date="2015" name="Genome Announc.">
        <title>Expanding the biotechnology potential of lactobacilli through comparative genomics of 213 strains and associated genera.</title>
        <authorList>
            <person name="Sun Z."/>
            <person name="Harris H.M."/>
            <person name="McCann A."/>
            <person name="Guo C."/>
            <person name="Argimon S."/>
            <person name="Zhang W."/>
            <person name="Yang X."/>
            <person name="Jeffery I.B."/>
            <person name="Cooney J.C."/>
            <person name="Kagawa T.F."/>
            <person name="Liu W."/>
            <person name="Song Y."/>
            <person name="Salvetti E."/>
            <person name="Wrobel A."/>
            <person name="Rasinkangas P."/>
            <person name="Parkhill J."/>
            <person name="Rea M.C."/>
            <person name="O'Sullivan O."/>
            <person name="Ritari J."/>
            <person name="Douillard F.P."/>
            <person name="Paul Ross R."/>
            <person name="Yang R."/>
            <person name="Briner A.E."/>
            <person name="Felis G.E."/>
            <person name="de Vos W.M."/>
            <person name="Barrangou R."/>
            <person name="Klaenhammer T.R."/>
            <person name="Caufield P.W."/>
            <person name="Cui Y."/>
            <person name="Zhang H."/>
            <person name="O'Toole P.W."/>
        </authorList>
    </citation>
    <scope>NUCLEOTIDE SEQUENCE [LARGE SCALE GENOMIC DNA]</scope>
    <source>
        <strain evidence="1 2">ATCC 27304</strain>
    </source>
</reference>
<evidence type="ECO:0000313" key="2">
    <source>
        <dbReference type="Proteomes" id="UP000051727"/>
    </source>
</evidence>
<protein>
    <submittedName>
        <fullName evidence="1">Uncharacterized protein</fullName>
    </submittedName>
</protein>
<proteinExistence type="predicted"/>
<evidence type="ECO:0000313" key="1">
    <source>
        <dbReference type="EMBL" id="KRN27638.1"/>
    </source>
</evidence>
<name>A0A0R2FIN4_9LACO</name>
<dbReference type="EMBL" id="JQAR01000019">
    <property type="protein sequence ID" value="KRN27638.1"/>
    <property type="molecule type" value="Genomic_DNA"/>
</dbReference>
<accession>A0A0R2FIN4</accession>
<comment type="caution">
    <text evidence="1">The sequence shown here is derived from an EMBL/GenBank/DDBJ whole genome shotgun (WGS) entry which is preliminary data.</text>
</comment>
<dbReference type="Proteomes" id="UP000051727">
    <property type="component" value="Unassembled WGS sequence"/>
</dbReference>
<dbReference type="AlphaFoldDB" id="A0A0R2FIN4"/>
<dbReference type="PATRIC" id="fig|1618.3.peg.747"/>
<gene>
    <name evidence="1" type="ORF">IV36_GL000739</name>
</gene>